<comment type="similarity">
    <text evidence="1 5">Belongs to the universal ribosomal protein uS13 family.</text>
</comment>
<accession>A0ABX4MJW6</accession>
<dbReference type="EMBL" id="NXGS01000115">
    <property type="protein sequence ID" value="PIM96211.1"/>
    <property type="molecule type" value="Genomic_DNA"/>
</dbReference>
<organism evidence="7 8">
    <name type="scientific">Candidatus Hodgkinia cicadicola</name>
    <dbReference type="NCBI Taxonomy" id="573658"/>
    <lineage>
        <taxon>Bacteria</taxon>
        <taxon>Pseudomonadati</taxon>
        <taxon>Pseudomonadota</taxon>
        <taxon>Alphaproteobacteria</taxon>
        <taxon>Hyphomicrobiales</taxon>
        <taxon>Candidatus Hodgkinia</taxon>
    </lineage>
</organism>
<comment type="caution">
    <text evidence="7">The sequence shown here is derived from an EMBL/GenBank/DDBJ whole genome shotgun (WGS) entry which is preliminary data.</text>
</comment>
<feature type="transmembrane region" description="Helical" evidence="6">
    <location>
        <begin position="20"/>
        <end position="44"/>
    </location>
</feature>
<dbReference type="PROSITE" id="PS50159">
    <property type="entry name" value="RIBOSOMAL_S13_2"/>
    <property type="match status" value="1"/>
</dbReference>
<reference evidence="7" key="1">
    <citation type="submission" date="2017-09" db="EMBL/GenBank/DDBJ databases">
        <authorList>
            <person name="Campbell M.A."/>
            <person name="Lukasik P."/>
            <person name="Simon C."/>
            <person name="McCutcheon J.P."/>
        </authorList>
    </citation>
    <scope>NUCLEOTIDE SEQUENCE [LARGE SCALE GENOMIC DNA]</scope>
    <source>
        <strain evidence="7">ALECUR</strain>
    </source>
</reference>
<keyword evidence="6" id="KW-0472">Membrane</keyword>
<keyword evidence="6" id="KW-1133">Transmembrane helix</keyword>
<dbReference type="InterPro" id="IPR010979">
    <property type="entry name" value="Ribosomal_uS13-like_H2TH"/>
</dbReference>
<dbReference type="Pfam" id="PF00416">
    <property type="entry name" value="Ribosomal_S13"/>
    <property type="match status" value="1"/>
</dbReference>
<evidence type="ECO:0000256" key="5">
    <source>
        <dbReference type="RuleBase" id="RU003830"/>
    </source>
</evidence>
<evidence type="ECO:0000256" key="6">
    <source>
        <dbReference type="SAM" id="Phobius"/>
    </source>
</evidence>
<evidence type="ECO:0000313" key="7">
    <source>
        <dbReference type="EMBL" id="PIM96211.1"/>
    </source>
</evidence>
<dbReference type="InterPro" id="IPR027437">
    <property type="entry name" value="Rbsml_uS13_C"/>
</dbReference>
<keyword evidence="8" id="KW-1185">Reference proteome</keyword>
<evidence type="ECO:0000256" key="1">
    <source>
        <dbReference type="ARBA" id="ARBA00008080"/>
    </source>
</evidence>
<dbReference type="PANTHER" id="PTHR10871">
    <property type="entry name" value="30S RIBOSOMAL PROTEIN S13/40S RIBOSOMAL PROTEIN S18"/>
    <property type="match status" value="1"/>
</dbReference>
<dbReference type="Gene3D" id="1.10.8.50">
    <property type="match status" value="1"/>
</dbReference>
<dbReference type="GO" id="GO:0005840">
    <property type="term" value="C:ribosome"/>
    <property type="evidence" value="ECO:0007669"/>
    <property type="project" value="UniProtKB-KW"/>
</dbReference>
<keyword evidence="2 5" id="KW-0689">Ribosomal protein</keyword>
<dbReference type="Gene3D" id="4.10.910.10">
    <property type="entry name" value="30s ribosomal protein s13, domain 2"/>
    <property type="match status" value="1"/>
</dbReference>
<dbReference type="SUPFAM" id="SSF46946">
    <property type="entry name" value="S13-like H2TH domain"/>
    <property type="match status" value="1"/>
</dbReference>
<evidence type="ECO:0000256" key="4">
    <source>
        <dbReference type="ARBA" id="ARBA00035315"/>
    </source>
</evidence>
<gene>
    <name evidence="7" type="primary">rpsM</name>
    <name evidence="7" type="ORF">alecur_169</name>
</gene>
<dbReference type="PIRSF" id="PIRSF002134">
    <property type="entry name" value="Ribosomal_S13"/>
    <property type="match status" value="1"/>
</dbReference>
<dbReference type="PANTHER" id="PTHR10871:SF1">
    <property type="entry name" value="SMALL RIBOSOMAL SUBUNIT PROTEIN US13M"/>
    <property type="match status" value="1"/>
</dbReference>
<keyword evidence="3 5" id="KW-0687">Ribonucleoprotein</keyword>
<evidence type="ECO:0000256" key="3">
    <source>
        <dbReference type="ARBA" id="ARBA00023274"/>
    </source>
</evidence>
<name>A0ABX4MJW6_9HYPH</name>
<dbReference type="InterPro" id="IPR018269">
    <property type="entry name" value="Ribosomal_uS13_CS"/>
</dbReference>
<evidence type="ECO:0000256" key="2">
    <source>
        <dbReference type="ARBA" id="ARBA00022980"/>
    </source>
</evidence>
<proteinExistence type="inferred from homology"/>
<dbReference type="Proteomes" id="UP000229529">
    <property type="component" value="Unassembled WGS sequence"/>
</dbReference>
<dbReference type="PROSITE" id="PS00646">
    <property type="entry name" value="RIBOSOMAL_S13_1"/>
    <property type="match status" value="1"/>
</dbReference>
<dbReference type="InterPro" id="IPR001892">
    <property type="entry name" value="Ribosomal_uS13"/>
</dbReference>
<sequence>MQVYGVRIPKNKNIFIALQALYGIGSSLSSFILNILAIDPTILVGRLPNLERYKIIHFIESNLPLENVLKHKMLSDISYLKRINCYRGLRHKLNLPVRGQRTRTNAHTRKFTRL</sequence>
<evidence type="ECO:0000313" key="8">
    <source>
        <dbReference type="Proteomes" id="UP000229529"/>
    </source>
</evidence>
<keyword evidence="6" id="KW-0812">Transmembrane</keyword>
<protein>
    <recommendedName>
        <fullName evidence="4">30S ribosomal protein S13</fullName>
    </recommendedName>
</protein>